<dbReference type="HAMAP" id="MF_01405">
    <property type="entry name" value="Non_canon_purine_NTPase"/>
    <property type="match status" value="1"/>
</dbReference>
<sequence>MNVWPFPYILIATRNQNKLKQFADLFKRDLHLDVKGLNDFEHLPEIVEDQDTFEGNARKKAETICKVLQAPVISDDSGLVVPALGGEPGVYSARYAGPEADDDRNNRKLIAKIRSVPKEKREGIYVCVMALAIPGEETQVVRGECRGIVIEEPRGTEGFGYDPIFYLPAEQKTMAELPNERKYRISHRAEATEKLIALLKRKYLFTPRP</sequence>
<comment type="catalytic activity">
    <reaction evidence="8 10">
        <text>dITP + H2O = dIMP + diphosphate + H(+)</text>
        <dbReference type="Rhea" id="RHEA:28342"/>
        <dbReference type="ChEBI" id="CHEBI:15377"/>
        <dbReference type="ChEBI" id="CHEBI:15378"/>
        <dbReference type="ChEBI" id="CHEBI:33019"/>
        <dbReference type="ChEBI" id="CHEBI:61194"/>
        <dbReference type="ChEBI" id="CHEBI:61382"/>
        <dbReference type="EC" id="3.6.1.66"/>
    </reaction>
</comment>
<proteinExistence type="inferred from homology"/>
<dbReference type="GO" id="GO:0005829">
    <property type="term" value="C:cytosol"/>
    <property type="evidence" value="ECO:0007669"/>
    <property type="project" value="TreeGrafter"/>
</dbReference>
<evidence type="ECO:0000256" key="8">
    <source>
        <dbReference type="ARBA" id="ARBA00051875"/>
    </source>
</evidence>
<accession>A0A1H8D2J2</accession>
<dbReference type="InterPro" id="IPR002637">
    <property type="entry name" value="RdgB/HAM1"/>
</dbReference>
<feature type="binding site" evidence="10">
    <location>
        <begin position="187"/>
        <end position="188"/>
    </location>
    <ligand>
        <name>substrate</name>
    </ligand>
</feature>
<keyword evidence="7 10" id="KW-0546">Nucleotide metabolism</keyword>
<dbReference type="AlphaFoldDB" id="A0A1H8D2J2"/>
<keyword evidence="3 10" id="KW-0479">Metal-binding</keyword>
<evidence type="ECO:0000256" key="2">
    <source>
        <dbReference type="ARBA" id="ARBA00011738"/>
    </source>
</evidence>
<dbReference type="GO" id="GO:0036220">
    <property type="term" value="F:ITP diphosphatase activity"/>
    <property type="evidence" value="ECO:0007669"/>
    <property type="project" value="UniProtKB-UniRule"/>
</dbReference>
<dbReference type="GO" id="GO:0035870">
    <property type="term" value="F:dITP diphosphatase activity"/>
    <property type="evidence" value="ECO:0007669"/>
    <property type="project" value="UniProtKB-UniRule"/>
</dbReference>
<comment type="similarity">
    <text evidence="1 10 11">Belongs to the HAM1 NTPase family.</text>
</comment>
<evidence type="ECO:0000256" key="3">
    <source>
        <dbReference type="ARBA" id="ARBA00022723"/>
    </source>
</evidence>
<feature type="binding site" evidence="10">
    <location>
        <position position="76"/>
    </location>
    <ligand>
        <name>Mg(2+)</name>
        <dbReference type="ChEBI" id="CHEBI:18420"/>
    </ligand>
</feature>
<dbReference type="NCBIfam" id="NF011397">
    <property type="entry name" value="PRK14822.1"/>
    <property type="match status" value="1"/>
</dbReference>
<dbReference type="GO" id="GO:0046872">
    <property type="term" value="F:metal ion binding"/>
    <property type="evidence" value="ECO:0007669"/>
    <property type="project" value="UniProtKB-KW"/>
</dbReference>
<comment type="caution">
    <text evidence="10">Lacks conserved residue(s) required for the propagation of feature annotation.</text>
</comment>
<dbReference type="GO" id="GO:0009146">
    <property type="term" value="P:purine nucleoside triphosphate catabolic process"/>
    <property type="evidence" value="ECO:0007669"/>
    <property type="project" value="UniProtKB-UniRule"/>
</dbReference>
<dbReference type="Proteomes" id="UP000199695">
    <property type="component" value="Unassembled WGS sequence"/>
</dbReference>
<comment type="subunit">
    <text evidence="2 10">Homodimer.</text>
</comment>
<dbReference type="InterPro" id="IPR020922">
    <property type="entry name" value="dITP/XTP_pyrophosphatase"/>
</dbReference>
<evidence type="ECO:0000256" key="9">
    <source>
        <dbReference type="ARBA" id="ARBA00052017"/>
    </source>
</evidence>
<dbReference type="RefSeq" id="WP_089966445.1">
    <property type="nucleotide sequence ID" value="NZ_FOCQ01000004.1"/>
</dbReference>
<evidence type="ECO:0000313" key="13">
    <source>
        <dbReference type="Proteomes" id="UP000199695"/>
    </source>
</evidence>
<dbReference type="GO" id="GO:0017111">
    <property type="term" value="F:ribonucleoside triphosphate phosphatase activity"/>
    <property type="evidence" value="ECO:0007669"/>
    <property type="project" value="InterPro"/>
</dbReference>
<comment type="cofactor">
    <cofactor evidence="10">
        <name>Mg(2+)</name>
        <dbReference type="ChEBI" id="CHEBI:18420"/>
    </cofactor>
    <text evidence="10">Binds 1 Mg(2+) ion per subunit.</text>
</comment>
<dbReference type="FunFam" id="3.90.950.10:FF:000001">
    <property type="entry name" value="dITP/XTP pyrophosphatase"/>
    <property type="match status" value="1"/>
</dbReference>
<organism evidence="12 13">
    <name type="scientific">Lihuaxuella thermophila</name>
    <dbReference type="NCBI Taxonomy" id="1173111"/>
    <lineage>
        <taxon>Bacteria</taxon>
        <taxon>Bacillati</taxon>
        <taxon>Bacillota</taxon>
        <taxon>Bacilli</taxon>
        <taxon>Bacillales</taxon>
        <taxon>Thermoactinomycetaceae</taxon>
        <taxon>Lihuaxuella</taxon>
    </lineage>
</organism>
<dbReference type="InterPro" id="IPR029001">
    <property type="entry name" value="ITPase-like_fam"/>
</dbReference>
<dbReference type="STRING" id="1173111.SAMN05444955_104222"/>
<dbReference type="GO" id="GO:0009117">
    <property type="term" value="P:nucleotide metabolic process"/>
    <property type="evidence" value="ECO:0007669"/>
    <property type="project" value="UniProtKB-KW"/>
</dbReference>
<feature type="binding site" evidence="10">
    <location>
        <position position="77"/>
    </location>
    <ligand>
        <name>substrate</name>
    </ligand>
</feature>
<dbReference type="Pfam" id="PF01725">
    <property type="entry name" value="Ham1p_like"/>
    <property type="match status" value="1"/>
</dbReference>
<dbReference type="Gene3D" id="3.90.950.10">
    <property type="match status" value="1"/>
</dbReference>
<evidence type="ECO:0000256" key="11">
    <source>
        <dbReference type="RuleBase" id="RU003781"/>
    </source>
</evidence>
<dbReference type="PANTHER" id="PTHR11067">
    <property type="entry name" value="INOSINE TRIPHOSPHATE PYROPHOSPHATASE/HAM1 PROTEIN"/>
    <property type="match status" value="1"/>
</dbReference>
<dbReference type="OrthoDB" id="9807456at2"/>
<keyword evidence="5 10" id="KW-0378">Hydrolase</keyword>
<dbReference type="GO" id="GO:0000166">
    <property type="term" value="F:nucleotide binding"/>
    <property type="evidence" value="ECO:0007669"/>
    <property type="project" value="UniProtKB-KW"/>
</dbReference>
<dbReference type="PANTHER" id="PTHR11067:SF9">
    <property type="entry name" value="INOSINE TRIPHOSPHATE PYROPHOSPHATASE"/>
    <property type="match status" value="1"/>
</dbReference>
<evidence type="ECO:0000256" key="6">
    <source>
        <dbReference type="ARBA" id="ARBA00022842"/>
    </source>
</evidence>
<dbReference type="GO" id="GO:0036222">
    <property type="term" value="F:XTP diphosphatase activity"/>
    <property type="evidence" value="ECO:0007669"/>
    <property type="project" value="UniProtKB-UniRule"/>
</dbReference>
<evidence type="ECO:0000256" key="4">
    <source>
        <dbReference type="ARBA" id="ARBA00022741"/>
    </source>
</evidence>
<keyword evidence="13" id="KW-1185">Reference proteome</keyword>
<dbReference type="NCBIfam" id="TIGR00042">
    <property type="entry name" value="RdgB/HAM1 family non-canonical purine NTP pyrophosphatase"/>
    <property type="match status" value="1"/>
</dbReference>
<evidence type="ECO:0000256" key="10">
    <source>
        <dbReference type="HAMAP-Rule" id="MF_01405"/>
    </source>
</evidence>
<evidence type="ECO:0000256" key="1">
    <source>
        <dbReference type="ARBA" id="ARBA00008023"/>
    </source>
</evidence>
<protein>
    <recommendedName>
        <fullName evidence="10">dITP/XTP pyrophosphatase</fullName>
        <ecNumber evidence="10">3.6.1.66</ecNumber>
    </recommendedName>
    <alternativeName>
        <fullName evidence="10">Non-canonical purine NTP pyrophosphatase</fullName>
    </alternativeName>
    <alternativeName>
        <fullName evidence="10">Non-standard purine NTP pyrophosphatase</fullName>
    </alternativeName>
    <alternativeName>
        <fullName evidence="10">Nucleoside-triphosphate diphosphatase</fullName>
    </alternativeName>
    <alternativeName>
        <fullName evidence="10">Nucleoside-triphosphate pyrophosphatase</fullName>
        <shortName evidence="10">NTPase</shortName>
    </alternativeName>
</protein>
<gene>
    <name evidence="12" type="ORF">SAMN05444955_104222</name>
</gene>
<feature type="binding site" evidence="10">
    <location>
        <position position="182"/>
    </location>
    <ligand>
        <name>substrate</name>
    </ligand>
</feature>
<comment type="catalytic activity">
    <reaction evidence="10">
        <text>ITP + H2O = IMP + diphosphate + H(+)</text>
        <dbReference type="Rhea" id="RHEA:29399"/>
        <dbReference type="ChEBI" id="CHEBI:15377"/>
        <dbReference type="ChEBI" id="CHEBI:15378"/>
        <dbReference type="ChEBI" id="CHEBI:33019"/>
        <dbReference type="ChEBI" id="CHEBI:58053"/>
        <dbReference type="ChEBI" id="CHEBI:61402"/>
        <dbReference type="EC" id="3.6.1.66"/>
    </reaction>
</comment>
<evidence type="ECO:0000256" key="5">
    <source>
        <dbReference type="ARBA" id="ARBA00022801"/>
    </source>
</evidence>
<feature type="binding site" evidence="10">
    <location>
        <begin position="13"/>
        <end position="18"/>
    </location>
    <ligand>
        <name>substrate</name>
    </ligand>
</feature>
<dbReference type="EMBL" id="FOCQ01000004">
    <property type="protein sequence ID" value="SEN00717.1"/>
    <property type="molecule type" value="Genomic_DNA"/>
</dbReference>
<feature type="active site" description="Proton acceptor" evidence="10">
    <location>
        <position position="76"/>
    </location>
</feature>
<name>A0A1H8D2J2_9BACL</name>
<reference evidence="12 13" key="1">
    <citation type="submission" date="2016-10" db="EMBL/GenBank/DDBJ databases">
        <authorList>
            <person name="de Groot N.N."/>
        </authorList>
    </citation>
    <scope>NUCLEOTIDE SEQUENCE [LARGE SCALE GENOMIC DNA]</scope>
    <source>
        <strain evidence="12 13">DSM 46701</strain>
    </source>
</reference>
<comment type="function">
    <text evidence="10">Pyrophosphatase that catalyzes the hydrolysis of nucleoside triphosphates to their monophosphate derivatives, with a high preference for the non-canonical purine nucleotides XTP (xanthosine triphosphate), dITP (deoxyinosine triphosphate) and ITP. Seems to function as a house-cleaning enzyme that removes non-canonical purine nucleotides from the nucleotide pool, thus preventing their incorporation into DNA/RNA and avoiding chromosomal lesions.</text>
</comment>
<keyword evidence="4 10" id="KW-0547">Nucleotide-binding</keyword>
<keyword evidence="6 10" id="KW-0460">Magnesium</keyword>
<dbReference type="SUPFAM" id="SSF52972">
    <property type="entry name" value="ITPase-like"/>
    <property type="match status" value="1"/>
</dbReference>
<evidence type="ECO:0000313" key="12">
    <source>
        <dbReference type="EMBL" id="SEN00717.1"/>
    </source>
</evidence>
<dbReference type="EC" id="3.6.1.66" evidence="10"/>
<feature type="binding site" evidence="10">
    <location>
        <begin position="159"/>
        <end position="162"/>
    </location>
    <ligand>
        <name>substrate</name>
    </ligand>
</feature>
<comment type="catalytic activity">
    <reaction evidence="9 10">
        <text>XTP + H2O = XMP + diphosphate + H(+)</text>
        <dbReference type="Rhea" id="RHEA:28610"/>
        <dbReference type="ChEBI" id="CHEBI:15377"/>
        <dbReference type="ChEBI" id="CHEBI:15378"/>
        <dbReference type="ChEBI" id="CHEBI:33019"/>
        <dbReference type="ChEBI" id="CHEBI:57464"/>
        <dbReference type="ChEBI" id="CHEBI:61314"/>
        <dbReference type="EC" id="3.6.1.66"/>
    </reaction>
</comment>
<evidence type="ECO:0000256" key="7">
    <source>
        <dbReference type="ARBA" id="ARBA00023080"/>
    </source>
</evidence>
<dbReference type="CDD" id="cd00515">
    <property type="entry name" value="HAM1"/>
    <property type="match status" value="1"/>
</dbReference>